<dbReference type="InterPro" id="IPR036565">
    <property type="entry name" value="Mur-like_cat_sf"/>
</dbReference>
<evidence type="ECO:0000256" key="2">
    <source>
        <dbReference type="ARBA" id="ARBA00022598"/>
    </source>
</evidence>
<evidence type="ECO:0000256" key="8">
    <source>
        <dbReference type="ARBA" id="ARBA00023306"/>
    </source>
</evidence>
<sequence>MMITLDDILFATKGNVIGNAYHNLSFSGISIDSRNIKNGQLFIPLVGERFDGHDFILNAVRGGATACLTQKDIEIGDNDTVLIRVQDTLRSLQDIAKYMRQKYSKVKVIAITGSTGKTTTKNFVTSVLSQKYKVLSNIGNYNNQIGLPLTLVDIDETHDIAVLEMGMNSFGEIRNLSDIARPDVAIITNIGTAHIGNLGSRENILKAKLEITEFFGEDNIAYFNGDDDLLNKVNGNYRILYFGFNEKNDIQAFNIKSNKQDGMEFDVRYKGDIKHFMTKIPGKHNILNALPAIAAGYNFGMKYEDIFDGLAGTVNEKMRLKLISVNGISIIDDTYNANPDSVKAAIDYLIDISTNRRKVVILGDMLELGEYTVKAHEEIGEYCHLSGIDLLIAYGDYSKHIVDSAVNSGMRPGDVFYYQNKQELFRSLKTIVKPGDVILVKGSRGMKMDEIVDYLEEKYDGTIF</sequence>
<evidence type="ECO:0000256" key="11">
    <source>
        <dbReference type="RuleBase" id="RU004136"/>
    </source>
</evidence>
<comment type="caution">
    <text evidence="15">The sequence shown here is derived from an EMBL/GenBank/DDBJ whole genome shotgun (WGS) entry which is preliminary data.</text>
</comment>
<keyword evidence="7 10" id="KW-0573">Peptidoglycan synthesis</keyword>
<dbReference type="InterPro" id="IPR035911">
    <property type="entry name" value="MurE/MurF_N"/>
</dbReference>
<keyword evidence="8 10" id="KW-0131">Cell cycle</keyword>
<protein>
    <recommendedName>
        <fullName evidence="10 11">UDP-N-acetylmuramoyl-tripeptide--D-alanyl-D-alanine ligase</fullName>
        <ecNumber evidence="10 11">6.3.2.10</ecNumber>
    </recommendedName>
    <alternativeName>
        <fullName evidence="10">D-alanyl-D-alanine-adding enzyme</fullName>
    </alternativeName>
</protein>
<evidence type="ECO:0000259" key="13">
    <source>
        <dbReference type="Pfam" id="PF02875"/>
    </source>
</evidence>
<evidence type="ECO:0000256" key="7">
    <source>
        <dbReference type="ARBA" id="ARBA00022984"/>
    </source>
</evidence>
<dbReference type="Pfam" id="PF08245">
    <property type="entry name" value="Mur_ligase_M"/>
    <property type="match status" value="1"/>
</dbReference>
<evidence type="ECO:0000313" key="15">
    <source>
        <dbReference type="EMBL" id="TZE81948.1"/>
    </source>
</evidence>
<feature type="binding site" evidence="10">
    <location>
        <begin position="113"/>
        <end position="119"/>
    </location>
    <ligand>
        <name>ATP</name>
        <dbReference type="ChEBI" id="CHEBI:30616"/>
    </ligand>
</feature>
<dbReference type="GO" id="GO:0005737">
    <property type="term" value="C:cytoplasm"/>
    <property type="evidence" value="ECO:0007669"/>
    <property type="project" value="UniProtKB-SubCell"/>
</dbReference>
<dbReference type="Gene3D" id="3.40.1190.10">
    <property type="entry name" value="Mur-like, catalytic domain"/>
    <property type="match status" value="1"/>
</dbReference>
<dbReference type="EC" id="6.3.2.10" evidence="10 11"/>
<dbReference type="Pfam" id="PF02875">
    <property type="entry name" value="Mur_ligase_C"/>
    <property type="match status" value="1"/>
</dbReference>
<comment type="similarity">
    <text evidence="10">Belongs to the MurCDEF family. MurF subfamily.</text>
</comment>
<accession>A0A5D8QFA9</accession>
<dbReference type="PANTHER" id="PTHR43024:SF1">
    <property type="entry name" value="UDP-N-ACETYLMURAMOYL-TRIPEPTIDE--D-ALANYL-D-ALANINE LIGASE"/>
    <property type="match status" value="1"/>
</dbReference>
<evidence type="ECO:0000256" key="4">
    <source>
        <dbReference type="ARBA" id="ARBA00022741"/>
    </source>
</evidence>
<evidence type="ECO:0000256" key="5">
    <source>
        <dbReference type="ARBA" id="ARBA00022840"/>
    </source>
</evidence>
<keyword evidence="5 10" id="KW-0067">ATP-binding</keyword>
<dbReference type="InterPro" id="IPR004101">
    <property type="entry name" value="Mur_ligase_C"/>
</dbReference>
<comment type="subcellular location">
    <subcellularLocation>
        <location evidence="10 11">Cytoplasm</location>
    </subcellularLocation>
</comment>
<evidence type="ECO:0000256" key="6">
    <source>
        <dbReference type="ARBA" id="ARBA00022960"/>
    </source>
</evidence>
<evidence type="ECO:0000256" key="10">
    <source>
        <dbReference type="HAMAP-Rule" id="MF_02019"/>
    </source>
</evidence>
<dbReference type="InterPro" id="IPR036615">
    <property type="entry name" value="Mur_ligase_C_dom_sf"/>
</dbReference>
<dbReference type="EMBL" id="VTPS01000009">
    <property type="protein sequence ID" value="TZE81948.1"/>
    <property type="molecule type" value="Genomic_DNA"/>
</dbReference>
<name>A0A5D8QFA9_9THEO</name>
<organism evidence="15 16">
    <name type="scientific">Calorimonas adulescens</name>
    <dbReference type="NCBI Taxonomy" id="2606906"/>
    <lineage>
        <taxon>Bacteria</taxon>
        <taxon>Bacillati</taxon>
        <taxon>Bacillota</taxon>
        <taxon>Clostridia</taxon>
        <taxon>Thermoanaerobacterales</taxon>
        <taxon>Thermoanaerobacteraceae</taxon>
        <taxon>Calorimonas</taxon>
    </lineage>
</organism>
<keyword evidence="9 10" id="KW-0961">Cell wall biogenesis/degradation</keyword>
<dbReference type="GO" id="GO:0008766">
    <property type="term" value="F:UDP-N-acetylmuramoylalanyl-D-glutamyl-2,6-diaminopimelate-D-alanyl-D-alanine ligase activity"/>
    <property type="evidence" value="ECO:0007669"/>
    <property type="project" value="RHEA"/>
</dbReference>
<feature type="domain" description="Mur ligase central" evidence="14">
    <location>
        <begin position="111"/>
        <end position="295"/>
    </location>
</feature>
<dbReference type="GO" id="GO:0005524">
    <property type="term" value="F:ATP binding"/>
    <property type="evidence" value="ECO:0007669"/>
    <property type="project" value="UniProtKB-UniRule"/>
</dbReference>
<dbReference type="SUPFAM" id="SSF63418">
    <property type="entry name" value="MurE/MurF N-terminal domain"/>
    <property type="match status" value="1"/>
</dbReference>
<dbReference type="AlphaFoldDB" id="A0A5D8QFA9"/>
<evidence type="ECO:0000256" key="3">
    <source>
        <dbReference type="ARBA" id="ARBA00022618"/>
    </source>
</evidence>
<dbReference type="GO" id="GO:0008360">
    <property type="term" value="P:regulation of cell shape"/>
    <property type="evidence" value="ECO:0007669"/>
    <property type="project" value="UniProtKB-KW"/>
</dbReference>
<evidence type="ECO:0000256" key="9">
    <source>
        <dbReference type="ARBA" id="ARBA00023316"/>
    </source>
</evidence>
<dbReference type="GO" id="GO:0009252">
    <property type="term" value="P:peptidoglycan biosynthetic process"/>
    <property type="evidence" value="ECO:0007669"/>
    <property type="project" value="UniProtKB-UniRule"/>
</dbReference>
<keyword evidence="16" id="KW-1185">Reference proteome</keyword>
<evidence type="ECO:0000313" key="16">
    <source>
        <dbReference type="Proteomes" id="UP000322976"/>
    </source>
</evidence>
<gene>
    <name evidence="10" type="primary">murF</name>
    <name evidence="15" type="ORF">FWJ32_06845</name>
</gene>
<evidence type="ECO:0000256" key="1">
    <source>
        <dbReference type="ARBA" id="ARBA00022490"/>
    </source>
</evidence>
<keyword evidence="3 10" id="KW-0132">Cell division</keyword>
<dbReference type="InterPro" id="IPR013221">
    <property type="entry name" value="Mur_ligase_cen"/>
</dbReference>
<comment type="function">
    <text evidence="10 11">Involved in cell wall formation. Catalyzes the final step in the synthesis of UDP-N-acetylmuramoyl-pentapeptide, the precursor of murein.</text>
</comment>
<keyword evidence="1 10" id="KW-0963">Cytoplasm</keyword>
<dbReference type="HAMAP" id="MF_02019">
    <property type="entry name" value="MurF"/>
    <property type="match status" value="1"/>
</dbReference>
<keyword evidence="2 10" id="KW-0436">Ligase</keyword>
<dbReference type="UniPathway" id="UPA00219"/>
<comment type="catalytic activity">
    <reaction evidence="10 11">
        <text>D-alanyl-D-alanine + UDP-N-acetyl-alpha-D-muramoyl-L-alanyl-gamma-D-glutamyl-meso-2,6-diaminopimelate + ATP = UDP-N-acetyl-alpha-D-muramoyl-L-alanyl-gamma-D-glutamyl-meso-2,6-diaminopimeloyl-D-alanyl-D-alanine + ADP + phosphate + H(+)</text>
        <dbReference type="Rhea" id="RHEA:28374"/>
        <dbReference type="ChEBI" id="CHEBI:15378"/>
        <dbReference type="ChEBI" id="CHEBI:30616"/>
        <dbReference type="ChEBI" id="CHEBI:43474"/>
        <dbReference type="ChEBI" id="CHEBI:57822"/>
        <dbReference type="ChEBI" id="CHEBI:61386"/>
        <dbReference type="ChEBI" id="CHEBI:83905"/>
        <dbReference type="ChEBI" id="CHEBI:456216"/>
        <dbReference type="EC" id="6.3.2.10"/>
    </reaction>
</comment>
<keyword evidence="4 10" id="KW-0547">Nucleotide-binding</keyword>
<dbReference type="Gene3D" id="3.40.1390.10">
    <property type="entry name" value="MurE/MurF, N-terminal domain"/>
    <property type="match status" value="1"/>
</dbReference>
<evidence type="ECO:0000259" key="14">
    <source>
        <dbReference type="Pfam" id="PF08245"/>
    </source>
</evidence>
<evidence type="ECO:0000259" key="12">
    <source>
        <dbReference type="Pfam" id="PF01225"/>
    </source>
</evidence>
<dbReference type="InterPro" id="IPR000713">
    <property type="entry name" value="Mur_ligase_N"/>
</dbReference>
<proteinExistence type="inferred from homology"/>
<reference evidence="15 16" key="1">
    <citation type="submission" date="2019-08" db="EMBL/GenBank/DDBJ databases">
        <title>Calorimonas adulescens gen. nov., sp. nov., an anaerobic thermophilic bacterium from Sakhalin hot spring.</title>
        <authorList>
            <person name="Khomyakova M.A."/>
            <person name="Merkel A.Y."/>
            <person name="Novikov A."/>
            <person name="Bonch-Osmolovskaya E.A."/>
            <person name="Slobodkin A.I."/>
        </authorList>
    </citation>
    <scope>NUCLEOTIDE SEQUENCE [LARGE SCALE GENOMIC DNA]</scope>
    <source>
        <strain evidence="15 16">A05MB</strain>
    </source>
</reference>
<dbReference type="SUPFAM" id="SSF53244">
    <property type="entry name" value="MurD-like peptide ligases, peptide-binding domain"/>
    <property type="match status" value="1"/>
</dbReference>
<dbReference type="SUPFAM" id="SSF53623">
    <property type="entry name" value="MurD-like peptide ligases, catalytic domain"/>
    <property type="match status" value="1"/>
</dbReference>
<dbReference type="Pfam" id="PF01225">
    <property type="entry name" value="Mur_ligase"/>
    <property type="match status" value="1"/>
</dbReference>
<dbReference type="Proteomes" id="UP000322976">
    <property type="component" value="Unassembled WGS sequence"/>
</dbReference>
<feature type="domain" description="Mur ligase C-terminal" evidence="13">
    <location>
        <begin position="318"/>
        <end position="444"/>
    </location>
</feature>
<dbReference type="GO" id="GO:0051301">
    <property type="term" value="P:cell division"/>
    <property type="evidence" value="ECO:0007669"/>
    <property type="project" value="UniProtKB-KW"/>
</dbReference>
<dbReference type="NCBIfam" id="TIGR01143">
    <property type="entry name" value="murF"/>
    <property type="match status" value="1"/>
</dbReference>
<feature type="domain" description="Mur ligase N-terminal catalytic" evidence="12">
    <location>
        <begin position="26"/>
        <end position="97"/>
    </location>
</feature>
<dbReference type="GO" id="GO:0047480">
    <property type="term" value="F:UDP-N-acetylmuramoyl-tripeptide-D-alanyl-D-alanine ligase activity"/>
    <property type="evidence" value="ECO:0007669"/>
    <property type="project" value="UniProtKB-UniRule"/>
</dbReference>
<dbReference type="InterPro" id="IPR005863">
    <property type="entry name" value="UDP-N-AcMur_synth"/>
</dbReference>
<comment type="pathway">
    <text evidence="10 11">Cell wall biogenesis; peptidoglycan biosynthesis.</text>
</comment>
<dbReference type="Gene3D" id="3.90.190.20">
    <property type="entry name" value="Mur ligase, C-terminal domain"/>
    <property type="match status" value="1"/>
</dbReference>
<keyword evidence="6 10" id="KW-0133">Cell shape</keyword>
<dbReference type="InterPro" id="IPR051046">
    <property type="entry name" value="MurCDEF_CellWall_CoF430Synth"/>
</dbReference>
<dbReference type="GO" id="GO:0071555">
    <property type="term" value="P:cell wall organization"/>
    <property type="evidence" value="ECO:0007669"/>
    <property type="project" value="UniProtKB-KW"/>
</dbReference>
<dbReference type="PANTHER" id="PTHR43024">
    <property type="entry name" value="UDP-N-ACETYLMURAMOYL-TRIPEPTIDE--D-ALANYL-D-ALANINE LIGASE"/>
    <property type="match status" value="1"/>
</dbReference>